<comment type="caution">
    <text evidence="1">The sequence shown here is derived from an EMBL/GenBank/DDBJ whole genome shotgun (WGS) entry which is preliminary data.</text>
</comment>
<protein>
    <submittedName>
        <fullName evidence="1">Uncharacterized protein</fullName>
    </submittedName>
</protein>
<dbReference type="EMBL" id="JANQDX010000013">
    <property type="protein sequence ID" value="KAL0913073.1"/>
    <property type="molecule type" value="Genomic_DNA"/>
</dbReference>
<dbReference type="Proteomes" id="UP001552299">
    <property type="component" value="Unassembled WGS sequence"/>
</dbReference>
<gene>
    <name evidence="1" type="ORF">M5K25_016506</name>
</gene>
<reference evidence="1 2" key="1">
    <citation type="journal article" date="2024" name="Plant Biotechnol. J.">
        <title>Dendrobium thyrsiflorum genome and its molecular insights into genes involved in important horticultural traits.</title>
        <authorList>
            <person name="Chen B."/>
            <person name="Wang J.Y."/>
            <person name="Zheng P.J."/>
            <person name="Li K.L."/>
            <person name="Liang Y.M."/>
            <person name="Chen X.F."/>
            <person name="Zhang C."/>
            <person name="Zhao X."/>
            <person name="He X."/>
            <person name="Zhang G.Q."/>
            <person name="Liu Z.J."/>
            <person name="Xu Q."/>
        </authorList>
    </citation>
    <scope>NUCLEOTIDE SEQUENCE [LARGE SCALE GENOMIC DNA]</scope>
    <source>
        <strain evidence="1">GZMU011</strain>
    </source>
</reference>
<sequence length="193" mass="21842">MELQQLGRKKAYMVGLRPFFLALMLLLAANGKLCFSARDLHSSFPEEDLFGVKRPCSSIAPGKVKVIQGALPSRRVKRIVGPLPHQEAEKDFRLRVSSGSEDLRQSGIRAQCLEQWHSVENNPSLEKYRAWKYFGQTRIISCGSWKHFQPRCSDCLCKGGVAGQLRLRGSTSEFNIGMPLLSRSEFHIFVYIL</sequence>
<dbReference type="AlphaFoldDB" id="A0ABD0UKA1"/>
<evidence type="ECO:0000313" key="2">
    <source>
        <dbReference type="Proteomes" id="UP001552299"/>
    </source>
</evidence>
<evidence type="ECO:0000313" key="1">
    <source>
        <dbReference type="EMBL" id="KAL0913073.1"/>
    </source>
</evidence>
<keyword evidence="2" id="KW-1185">Reference proteome</keyword>
<organism evidence="1 2">
    <name type="scientific">Dendrobium thyrsiflorum</name>
    <name type="common">Pinecone-like raceme dendrobium</name>
    <name type="synonym">Orchid</name>
    <dbReference type="NCBI Taxonomy" id="117978"/>
    <lineage>
        <taxon>Eukaryota</taxon>
        <taxon>Viridiplantae</taxon>
        <taxon>Streptophyta</taxon>
        <taxon>Embryophyta</taxon>
        <taxon>Tracheophyta</taxon>
        <taxon>Spermatophyta</taxon>
        <taxon>Magnoliopsida</taxon>
        <taxon>Liliopsida</taxon>
        <taxon>Asparagales</taxon>
        <taxon>Orchidaceae</taxon>
        <taxon>Epidendroideae</taxon>
        <taxon>Malaxideae</taxon>
        <taxon>Dendrobiinae</taxon>
        <taxon>Dendrobium</taxon>
    </lineage>
</organism>
<accession>A0ABD0UKA1</accession>
<proteinExistence type="predicted"/>
<name>A0ABD0UKA1_DENTH</name>